<evidence type="ECO:0000313" key="6">
    <source>
        <dbReference type="Proteomes" id="UP001428817"/>
    </source>
</evidence>
<gene>
    <name evidence="5" type="ORF">GCM10023321_15960</name>
</gene>
<dbReference type="PANTHER" id="PTHR12835">
    <property type="entry name" value="BIOTIN PROTEIN LIGASE"/>
    <property type="match status" value="1"/>
</dbReference>
<accession>A0ABP9PQK6</accession>
<dbReference type="SUPFAM" id="SSF55681">
    <property type="entry name" value="Class II aaRS and biotin synthetases"/>
    <property type="match status" value="1"/>
</dbReference>
<dbReference type="Pfam" id="PF03099">
    <property type="entry name" value="BPL_LplA_LipB"/>
    <property type="match status" value="1"/>
</dbReference>
<proteinExistence type="predicted"/>
<comment type="caution">
    <text evidence="5">The sequence shown here is derived from an EMBL/GenBank/DDBJ whole genome shotgun (WGS) entry which is preliminary data.</text>
</comment>
<dbReference type="PANTHER" id="PTHR12835:SF5">
    <property type="entry name" value="BIOTIN--PROTEIN LIGASE"/>
    <property type="match status" value="1"/>
</dbReference>
<evidence type="ECO:0000259" key="4">
    <source>
        <dbReference type="PROSITE" id="PS51733"/>
    </source>
</evidence>
<dbReference type="GO" id="GO:0016874">
    <property type="term" value="F:ligase activity"/>
    <property type="evidence" value="ECO:0007669"/>
    <property type="project" value="UniProtKB-KW"/>
</dbReference>
<dbReference type="PROSITE" id="PS51733">
    <property type="entry name" value="BPL_LPL_CATALYTIC"/>
    <property type="match status" value="1"/>
</dbReference>
<dbReference type="InterPro" id="IPR003142">
    <property type="entry name" value="BPL_C"/>
</dbReference>
<keyword evidence="6" id="KW-1185">Reference proteome</keyword>
<evidence type="ECO:0000256" key="1">
    <source>
        <dbReference type="ARBA" id="ARBA00022598"/>
    </source>
</evidence>
<dbReference type="RefSeq" id="WP_185064273.1">
    <property type="nucleotide sequence ID" value="NZ_BAABJP010000007.1"/>
</dbReference>
<keyword evidence="1 5" id="KW-0436">Ligase</keyword>
<dbReference type="Proteomes" id="UP001428817">
    <property type="component" value="Unassembled WGS sequence"/>
</dbReference>
<name>A0ABP9PQK6_9PSEU</name>
<feature type="domain" description="BPL/LPL catalytic" evidence="4">
    <location>
        <begin position="6"/>
        <end position="198"/>
    </location>
</feature>
<reference evidence="6" key="1">
    <citation type="journal article" date="2019" name="Int. J. Syst. Evol. Microbiol.">
        <title>The Global Catalogue of Microorganisms (GCM) 10K type strain sequencing project: providing services to taxonomists for standard genome sequencing and annotation.</title>
        <authorList>
            <consortium name="The Broad Institute Genomics Platform"/>
            <consortium name="The Broad Institute Genome Sequencing Center for Infectious Disease"/>
            <person name="Wu L."/>
            <person name="Ma J."/>
        </authorList>
    </citation>
    <scope>NUCLEOTIDE SEQUENCE [LARGE SCALE GENOMIC DNA]</scope>
    <source>
        <strain evidence="6">JCM 18303</strain>
    </source>
</reference>
<dbReference type="Gene3D" id="2.30.30.100">
    <property type="match status" value="1"/>
</dbReference>
<sequence length="274" mass="28549">MDATDELDITALRSALDGVVNRLDVVARTGSTNADLLAEARSGAPDRTVLVAELQESGRGRMDRRWDSPTGTGLTFSVLLRPAGVPPNRWGWLPLLAGVALVRTLRELTPVTAALKWPNDLLLGPADNARKGAGLLAEVATAGDHPALVLGIGLNVHTRAEDLPDTGTSLAAVGASVGRGELLVALLRRLLADEAEWRAAAGDPDATGLRAAYRSVCATLGSRVRLELPGGQSELAVARDVDADGRLVVLVERTGVTRAVAAGDVVHLRPAPSS</sequence>
<keyword evidence="2" id="KW-0092">Biotin</keyword>
<evidence type="ECO:0000256" key="2">
    <source>
        <dbReference type="ARBA" id="ARBA00023267"/>
    </source>
</evidence>
<dbReference type="CDD" id="cd16442">
    <property type="entry name" value="BPL"/>
    <property type="match status" value="1"/>
</dbReference>
<dbReference type="Pfam" id="PF02237">
    <property type="entry name" value="BPL_C"/>
    <property type="match status" value="1"/>
</dbReference>
<dbReference type="InterPro" id="IPR045864">
    <property type="entry name" value="aa-tRNA-synth_II/BPL/LPL"/>
</dbReference>
<protein>
    <recommendedName>
        <fullName evidence="3">biotin--[biotin carboxyl-carrier protein] ligase</fullName>
        <ecNumber evidence="3">6.3.4.15</ecNumber>
    </recommendedName>
</protein>
<evidence type="ECO:0000313" key="5">
    <source>
        <dbReference type="EMBL" id="GAA5150492.1"/>
    </source>
</evidence>
<dbReference type="NCBIfam" id="TIGR00121">
    <property type="entry name" value="birA_ligase"/>
    <property type="match status" value="1"/>
</dbReference>
<dbReference type="InterPro" id="IPR004143">
    <property type="entry name" value="BPL_LPL_catalytic"/>
</dbReference>
<dbReference type="EMBL" id="BAABJP010000007">
    <property type="protein sequence ID" value="GAA5150492.1"/>
    <property type="molecule type" value="Genomic_DNA"/>
</dbReference>
<organism evidence="5 6">
    <name type="scientific">Pseudonocardia eucalypti</name>
    <dbReference type="NCBI Taxonomy" id="648755"/>
    <lineage>
        <taxon>Bacteria</taxon>
        <taxon>Bacillati</taxon>
        <taxon>Actinomycetota</taxon>
        <taxon>Actinomycetes</taxon>
        <taxon>Pseudonocardiales</taxon>
        <taxon>Pseudonocardiaceae</taxon>
        <taxon>Pseudonocardia</taxon>
    </lineage>
</organism>
<dbReference type="EC" id="6.3.4.15" evidence="3"/>
<dbReference type="InterPro" id="IPR004408">
    <property type="entry name" value="Biotin_CoA_COase_ligase"/>
</dbReference>
<dbReference type="Gene3D" id="3.30.930.10">
    <property type="entry name" value="Bira Bifunctional Protein, Domain 2"/>
    <property type="match status" value="1"/>
</dbReference>
<evidence type="ECO:0000256" key="3">
    <source>
        <dbReference type="ARBA" id="ARBA00024227"/>
    </source>
</evidence>